<dbReference type="Gene3D" id="3.30.1330.60">
    <property type="entry name" value="OmpA-like domain"/>
    <property type="match status" value="1"/>
</dbReference>
<reference evidence="4 5" key="1">
    <citation type="submission" date="2020-04" db="EMBL/GenBank/DDBJ databases">
        <title>Donghicola sp., a member of the Rhodobacteraceae family isolated from mangrove forest in Thailand.</title>
        <authorList>
            <person name="Charoenyingcharoen P."/>
            <person name="Yukphan P."/>
        </authorList>
    </citation>
    <scope>NUCLEOTIDE SEQUENCE [LARGE SCALE GENOMIC DNA]</scope>
    <source>
        <strain evidence="4 5">B5-SW-15</strain>
    </source>
</reference>
<dbReference type="InterPro" id="IPR050330">
    <property type="entry name" value="Bact_OuterMem_StrucFunc"/>
</dbReference>
<dbReference type="CDD" id="cd07185">
    <property type="entry name" value="OmpA_C-like"/>
    <property type="match status" value="1"/>
</dbReference>
<dbReference type="Pfam" id="PF04972">
    <property type="entry name" value="BON"/>
    <property type="match status" value="1"/>
</dbReference>
<comment type="caution">
    <text evidence="4">The sequence shown here is derived from an EMBL/GenBank/DDBJ whole genome shotgun (WGS) entry which is preliminary data.</text>
</comment>
<keyword evidence="1" id="KW-0472">Membrane</keyword>
<feature type="domain" description="OmpA-like" evidence="3">
    <location>
        <begin position="363"/>
        <end position="482"/>
    </location>
</feature>
<organism evidence="4 5">
    <name type="scientific">Donghicola mangrovi</name>
    <dbReference type="NCBI Taxonomy" id="2729614"/>
    <lineage>
        <taxon>Bacteria</taxon>
        <taxon>Pseudomonadati</taxon>
        <taxon>Pseudomonadota</taxon>
        <taxon>Alphaproteobacteria</taxon>
        <taxon>Rhodobacterales</taxon>
        <taxon>Roseobacteraceae</taxon>
        <taxon>Donghicola</taxon>
    </lineage>
</organism>
<protein>
    <submittedName>
        <fullName evidence="4">OmpA family protein</fullName>
    </submittedName>
</protein>
<dbReference type="EMBL" id="JABCJE010000001">
    <property type="protein sequence ID" value="NVO21976.1"/>
    <property type="molecule type" value="Genomic_DNA"/>
</dbReference>
<dbReference type="RefSeq" id="WP_177156404.1">
    <property type="nucleotide sequence ID" value="NZ_JABCJE010000001.1"/>
</dbReference>
<accession>A0A850PYS6</accession>
<dbReference type="GO" id="GO:0016020">
    <property type="term" value="C:membrane"/>
    <property type="evidence" value="ECO:0007669"/>
    <property type="project" value="UniProtKB-UniRule"/>
</dbReference>
<dbReference type="PANTHER" id="PTHR30329:SF21">
    <property type="entry name" value="LIPOPROTEIN YIAD-RELATED"/>
    <property type="match status" value="1"/>
</dbReference>
<proteinExistence type="predicted"/>
<dbReference type="Pfam" id="PF00691">
    <property type="entry name" value="OmpA"/>
    <property type="match status" value="1"/>
</dbReference>
<dbReference type="AlphaFoldDB" id="A0A850PYS6"/>
<evidence type="ECO:0000313" key="4">
    <source>
        <dbReference type="EMBL" id="NVO21976.1"/>
    </source>
</evidence>
<sequence>MRTITGAVILLAGVGGLGWWATTHQAGLIEGKIAASAKALDVVPVHNVDVQVSGRDITLTGTVDGPAEAETLLAAYNSIPGLREVRADWTVLPQIAPFDMGARWQDGAFVAEGHVPSDAVRAQLQETLGAGAAALALGAGAPEGWGDAALTGLHATRLLQEGELRIEGRQLTLTGIASTPEAGAAIEAALVKLPQGYQQKLTLDYLDDGTPPEYSVVFDANTGLRIDGKLPAGLTVEQLAGALNFVAHTGDARTGLLGTADGHTDRIAPFAEWLPEFEHLTLTRKGDELAVTGMVGAGVDAELVSAALTEALGQPVSMMVSTAKPADGSLRTNAATGAKETARAGYWLPFVSFTATPEKCAAHMNEALSRSPITFVTGEARLDAKAVRVVNEMASVAALCVTEGALRAEIGGHTDSVGDAAANRALSEARATAVRAALIARGVLTDHLVARGFGETDPIETNDTEEGRAANRRTTVTWSPFVDGVNE</sequence>
<dbReference type="PROSITE" id="PS51123">
    <property type="entry name" value="OMPA_2"/>
    <property type="match status" value="1"/>
</dbReference>
<dbReference type="PANTHER" id="PTHR30329">
    <property type="entry name" value="STATOR ELEMENT OF FLAGELLAR MOTOR COMPLEX"/>
    <property type="match status" value="1"/>
</dbReference>
<evidence type="ECO:0000259" key="3">
    <source>
        <dbReference type="PROSITE" id="PS51123"/>
    </source>
</evidence>
<dbReference type="InterPro" id="IPR006665">
    <property type="entry name" value="OmpA-like"/>
</dbReference>
<dbReference type="InterPro" id="IPR007055">
    <property type="entry name" value="BON_dom"/>
</dbReference>
<dbReference type="InterPro" id="IPR036737">
    <property type="entry name" value="OmpA-like_sf"/>
</dbReference>
<gene>
    <name evidence="4" type="ORF">HJ536_01285</name>
</gene>
<evidence type="ECO:0000259" key="2">
    <source>
        <dbReference type="PROSITE" id="PS50914"/>
    </source>
</evidence>
<dbReference type="PROSITE" id="PS50914">
    <property type="entry name" value="BON"/>
    <property type="match status" value="1"/>
</dbReference>
<name>A0A850PYS6_9RHOB</name>
<dbReference type="Gene3D" id="3.40.1520.20">
    <property type="match status" value="1"/>
</dbReference>
<feature type="domain" description="BON" evidence="2">
    <location>
        <begin position="25"/>
        <end position="93"/>
    </location>
</feature>
<evidence type="ECO:0000313" key="5">
    <source>
        <dbReference type="Proteomes" id="UP000592216"/>
    </source>
</evidence>
<dbReference type="SUPFAM" id="SSF103088">
    <property type="entry name" value="OmpA-like"/>
    <property type="match status" value="1"/>
</dbReference>
<dbReference type="Proteomes" id="UP000592216">
    <property type="component" value="Unassembled WGS sequence"/>
</dbReference>
<evidence type="ECO:0000256" key="1">
    <source>
        <dbReference type="PROSITE-ProRule" id="PRU00473"/>
    </source>
</evidence>